<dbReference type="STRING" id="1234409.C683_0623"/>
<keyword evidence="1" id="KW-0446">Lipid-binding</keyword>
<accession>K8ZB66</accession>
<dbReference type="InterPro" id="IPR043168">
    <property type="entry name" value="DegV_C"/>
</dbReference>
<gene>
    <name evidence="2" type="ORF">C683_0623</name>
</gene>
<proteinExistence type="predicted"/>
<keyword evidence="3" id="KW-1185">Reference proteome</keyword>
<dbReference type="PANTHER" id="PTHR33434">
    <property type="entry name" value="DEGV DOMAIN-CONTAINING PROTEIN DR_1986-RELATED"/>
    <property type="match status" value="1"/>
</dbReference>
<dbReference type="GO" id="GO:0008289">
    <property type="term" value="F:lipid binding"/>
    <property type="evidence" value="ECO:0007669"/>
    <property type="project" value="UniProtKB-KW"/>
</dbReference>
<name>K8ZB66_9ENTE</name>
<evidence type="ECO:0000256" key="1">
    <source>
        <dbReference type="ARBA" id="ARBA00023121"/>
    </source>
</evidence>
<dbReference type="Gene3D" id="3.40.50.10170">
    <property type="match status" value="1"/>
</dbReference>
<sequence length="280" mass="31243">MQKVKIVTDSAATIEKKWVEQFDIHVIPLTVMIDNVVYVDGVTVQSDEFMDLMAESESLPKTSQPPLGEFIELYNELGRDGSAIISIHLAETLSGTVNCARQAATIADADVTVIDSHFIDQTQAFLAIHAAKMAQEGASKEEIIEAIERQRDEQSFLYLGVANLRNLVEGGRVNRVTGFLSSFLNIRITLQMKDSNLEVMGKGRGEKFFLRWLNKFKEDLRTKEVTQIGISHAGDLELANKIHAEMQEMYPDMYIPVLQTTPIVATHTGQGAFAIMYCTK</sequence>
<dbReference type="eggNOG" id="COG1307">
    <property type="taxonomic scope" value="Bacteria"/>
</dbReference>
<dbReference type="InterPro" id="IPR003797">
    <property type="entry name" value="DegV"/>
</dbReference>
<evidence type="ECO:0000313" key="3">
    <source>
        <dbReference type="Proteomes" id="UP000016057"/>
    </source>
</evidence>
<evidence type="ECO:0008006" key="4">
    <source>
        <dbReference type="Google" id="ProtNLM"/>
    </source>
</evidence>
<protein>
    <recommendedName>
        <fullName evidence="4">DegV family protein</fullName>
    </recommendedName>
</protein>
<comment type="caution">
    <text evidence="2">The sequence shown here is derived from an EMBL/GenBank/DDBJ whole genome shotgun (WGS) entry which is preliminary data.</text>
</comment>
<dbReference type="PANTHER" id="PTHR33434:SF8">
    <property type="entry name" value="DEGV DOMAIN-CONTAINING PROTEIN SPR1019"/>
    <property type="match status" value="1"/>
</dbReference>
<dbReference type="EMBL" id="AMYT01000017">
    <property type="protein sequence ID" value="EKU27292.1"/>
    <property type="molecule type" value="Genomic_DNA"/>
</dbReference>
<dbReference type="RefSeq" id="WP_009489919.1">
    <property type="nucleotide sequence ID" value="NZ_AMYT01000017.1"/>
</dbReference>
<dbReference type="InterPro" id="IPR050270">
    <property type="entry name" value="DegV_domain_contain"/>
</dbReference>
<dbReference type="OrthoDB" id="5429275at2"/>
<dbReference type="SUPFAM" id="SSF82549">
    <property type="entry name" value="DAK1/DegV-like"/>
    <property type="match status" value="1"/>
</dbReference>
<dbReference type="AlphaFoldDB" id="K8ZB66"/>
<dbReference type="NCBIfam" id="TIGR00762">
    <property type="entry name" value="DegV"/>
    <property type="match status" value="1"/>
</dbReference>
<dbReference type="Proteomes" id="UP000016057">
    <property type="component" value="Unassembled WGS sequence"/>
</dbReference>
<dbReference type="PROSITE" id="PS51482">
    <property type="entry name" value="DEGV"/>
    <property type="match status" value="1"/>
</dbReference>
<dbReference type="Gene3D" id="3.30.1180.10">
    <property type="match status" value="1"/>
</dbReference>
<reference evidence="2 3" key="1">
    <citation type="journal article" date="2013" name="Genome Announc.">
        <title>Draft Genome Sequence of Catellicoccus marimammalium, a Novel Species Commonly Found in Gull Feces.</title>
        <authorList>
            <person name="Weigand M.R."/>
            <person name="Ryu H."/>
            <person name="Bozcek L."/>
            <person name="Konstantinidis K.T."/>
            <person name="Santo Domingo J.W."/>
        </authorList>
    </citation>
    <scope>NUCLEOTIDE SEQUENCE [LARGE SCALE GENOMIC DNA]</scope>
    <source>
        <strain evidence="2 3">M35/04/3</strain>
    </source>
</reference>
<organism evidence="2 3">
    <name type="scientific">Catellicoccus marimammalium M35/04/3</name>
    <dbReference type="NCBI Taxonomy" id="1234409"/>
    <lineage>
        <taxon>Bacteria</taxon>
        <taxon>Bacillati</taxon>
        <taxon>Bacillota</taxon>
        <taxon>Bacilli</taxon>
        <taxon>Lactobacillales</taxon>
        <taxon>Enterococcaceae</taxon>
        <taxon>Catellicoccus</taxon>
    </lineage>
</organism>
<dbReference type="Pfam" id="PF02645">
    <property type="entry name" value="DegV"/>
    <property type="match status" value="1"/>
</dbReference>
<evidence type="ECO:0000313" key="2">
    <source>
        <dbReference type="EMBL" id="EKU27292.1"/>
    </source>
</evidence>
<dbReference type="PATRIC" id="fig|1234409.3.peg.574"/>